<keyword evidence="1" id="KW-0732">Signal</keyword>
<evidence type="ECO:0000256" key="1">
    <source>
        <dbReference type="SAM" id="SignalP"/>
    </source>
</evidence>
<evidence type="ECO:0008006" key="3">
    <source>
        <dbReference type="Google" id="ProtNLM"/>
    </source>
</evidence>
<name>A0A0A9C567_ARUDO</name>
<evidence type="ECO:0000313" key="2">
    <source>
        <dbReference type="EMBL" id="JAD71459.1"/>
    </source>
</evidence>
<accession>A0A0A9C567</accession>
<organism evidence="2">
    <name type="scientific">Arundo donax</name>
    <name type="common">Giant reed</name>
    <name type="synonym">Donax arundinaceus</name>
    <dbReference type="NCBI Taxonomy" id="35708"/>
    <lineage>
        <taxon>Eukaryota</taxon>
        <taxon>Viridiplantae</taxon>
        <taxon>Streptophyta</taxon>
        <taxon>Embryophyta</taxon>
        <taxon>Tracheophyta</taxon>
        <taxon>Spermatophyta</taxon>
        <taxon>Magnoliopsida</taxon>
        <taxon>Liliopsida</taxon>
        <taxon>Poales</taxon>
        <taxon>Poaceae</taxon>
        <taxon>PACMAD clade</taxon>
        <taxon>Arundinoideae</taxon>
        <taxon>Arundineae</taxon>
        <taxon>Arundo</taxon>
    </lineage>
</organism>
<protein>
    <recommendedName>
        <fullName evidence="3">Fusion protein</fullName>
    </recommendedName>
</protein>
<feature type="signal peptide" evidence="1">
    <location>
        <begin position="1"/>
        <end position="20"/>
    </location>
</feature>
<proteinExistence type="predicted"/>
<feature type="chain" id="PRO_5002043037" description="Fusion protein" evidence="1">
    <location>
        <begin position="21"/>
        <end position="37"/>
    </location>
</feature>
<dbReference type="EMBL" id="GBRH01226436">
    <property type="protein sequence ID" value="JAD71459.1"/>
    <property type="molecule type" value="Transcribed_RNA"/>
</dbReference>
<sequence>MTLAMKISLTSATILVLVQTEIKGVWISQMNNSVPII</sequence>
<reference evidence="2" key="1">
    <citation type="submission" date="2014-09" db="EMBL/GenBank/DDBJ databases">
        <authorList>
            <person name="Magalhaes I.L.F."/>
            <person name="Oliveira U."/>
            <person name="Santos F.R."/>
            <person name="Vidigal T.H.D.A."/>
            <person name="Brescovit A.D."/>
            <person name="Santos A.J."/>
        </authorList>
    </citation>
    <scope>NUCLEOTIDE SEQUENCE</scope>
    <source>
        <tissue evidence="2">Shoot tissue taken approximately 20 cm above the soil surface</tissue>
    </source>
</reference>
<reference evidence="2" key="2">
    <citation type="journal article" date="2015" name="Data Brief">
        <title>Shoot transcriptome of the giant reed, Arundo donax.</title>
        <authorList>
            <person name="Barrero R.A."/>
            <person name="Guerrero F.D."/>
            <person name="Moolhuijzen P."/>
            <person name="Goolsby J.A."/>
            <person name="Tidwell J."/>
            <person name="Bellgard S.E."/>
            <person name="Bellgard M.I."/>
        </authorList>
    </citation>
    <scope>NUCLEOTIDE SEQUENCE</scope>
    <source>
        <tissue evidence="2">Shoot tissue taken approximately 20 cm above the soil surface</tissue>
    </source>
</reference>
<dbReference type="AlphaFoldDB" id="A0A0A9C567"/>